<dbReference type="PANTHER" id="PTHR37953">
    <property type="entry name" value="UPF0127 PROTEIN MJ1496"/>
    <property type="match status" value="1"/>
</dbReference>
<accession>A0A1M7GII0</accession>
<dbReference type="Pfam" id="PF02643">
    <property type="entry name" value="DUF192"/>
    <property type="match status" value="1"/>
</dbReference>
<dbReference type="EMBL" id="FRCB01000005">
    <property type="protein sequence ID" value="SHM15737.1"/>
    <property type="molecule type" value="Genomic_DNA"/>
</dbReference>
<gene>
    <name evidence="2" type="ORF">SAMN05443432_10520</name>
</gene>
<dbReference type="PANTHER" id="PTHR37953:SF1">
    <property type="entry name" value="UPF0127 PROTEIN MJ1496"/>
    <property type="match status" value="1"/>
</dbReference>
<dbReference type="InterPro" id="IPR003795">
    <property type="entry name" value="DUF192"/>
</dbReference>
<evidence type="ECO:0000256" key="1">
    <source>
        <dbReference type="SAM" id="SignalP"/>
    </source>
</evidence>
<dbReference type="InterPro" id="IPR038695">
    <property type="entry name" value="Saro_0823-like_sf"/>
</dbReference>
<keyword evidence="3" id="KW-1185">Reference proteome</keyword>
<keyword evidence="1" id="KW-0732">Signal</keyword>
<dbReference type="Gene3D" id="2.60.120.1140">
    <property type="entry name" value="Protein of unknown function DUF192"/>
    <property type="match status" value="1"/>
</dbReference>
<name>A0A1M7GII0_9RHOB</name>
<dbReference type="RefSeq" id="WP_394852312.1">
    <property type="nucleotide sequence ID" value="NZ_FRCB01000005.1"/>
</dbReference>
<sequence length="160" mass="17572">MGNGRKGTALGALVLIVCLGLPAWASECRQDQVNLRGSWGEARFSVEVADDDAERAQGLMNRESMPRSAGMLFVYPAPKRVGFWMKNTLIPLDIIFMDNTGTVQHVHHQAQPGDLRPKFGGDNIQYVLEINGGLSRQMGIARGTQLRHPAIAQDRAAWSC</sequence>
<evidence type="ECO:0000313" key="3">
    <source>
        <dbReference type="Proteomes" id="UP000322545"/>
    </source>
</evidence>
<dbReference type="AlphaFoldDB" id="A0A1M7GII0"/>
<proteinExistence type="predicted"/>
<organism evidence="2 3">
    <name type="scientific">Roseovarius litoreus</name>
    <dbReference type="NCBI Taxonomy" id="1155722"/>
    <lineage>
        <taxon>Bacteria</taxon>
        <taxon>Pseudomonadati</taxon>
        <taxon>Pseudomonadota</taxon>
        <taxon>Alphaproteobacteria</taxon>
        <taxon>Rhodobacterales</taxon>
        <taxon>Roseobacteraceae</taxon>
        <taxon>Roseovarius</taxon>
    </lineage>
</organism>
<feature type="chain" id="PRO_5011980220" description="DUF192 domain-containing protein" evidence="1">
    <location>
        <begin position="26"/>
        <end position="160"/>
    </location>
</feature>
<evidence type="ECO:0008006" key="4">
    <source>
        <dbReference type="Google" id="ProtNLM"/>
    </source>
</evidence>
<evidence type="ECO:0000313" key="2">
    <source>
        <dbReference type="EMBL" id="SHM15737.1"/>
    </source>
</evidence>
<protein>
    <recommendedName>
        <fullName evidence="4">DUF192 domain-containing protein</fullName>
    </recommendedName>
</protein>
<reference evidence="2 3" key="1">
    <citation type="submission" date="2016-11" db="EMBL/GenBank/DDBJ databases">
        <authorList>
            <person name="Varghese N."/>
            <person name="Submissions S."/>
        </authorList>
    </citation>
    <scope>NUCLEOTIDE SEQUENCE [LARGE SCALE GENOMIC DNA]</scope>
    <source>
        <strain evidence="2 3">DSM 28249</strain>
    </source>
</reference>
<dbReference type="Proteomes" id="UP000322545">
    <property type="component" value="Unassembled WGS sequence"/>
</dbReference>
<feature type="signal peptide" evidence="1">
    <location>
        <begin position="1"/>
        <end position="25"/>
    </location>
</feature>